<dbReference type="Proteomes" id="UP000662857">
    <property type="component" value="Chromosome"/>
</dbReference>
<dbReference type="InterPro" id="IPR001647">
    <property type="entry name" value="HTH_TetR"/>
</dbReference>
<accession>A0A895YIY9</accession>
<feature type="DNA-binding region" description="H-T-H motif" evidence="4">
    <location>
        <begin position="35"/>
        <end position="54"/>
    </location>
</feature>
<keyword evidence="1" id="KW-0805">Transcription regulation</keyword>
<dbReference type="EMBL" id="CP070499">
    <property type="protein sequence ID" value="QSB14556.1"/>
    <property type="molecule type" value="Genomic_DNA"/>
</dbReference>
<dbReference type="InterPro" id="IPR025996">
    <property type="entry name" value="MT1864/Rv1816-like_C"/>
</dbReference>
<dbReference type="GO" id="GO:0003700">
    <property type="term" value="F:DNA-binding transcription factor activity"/>
    <property type="evidence" value="ECO:0007669"/>
    <property type="project" value="TreeGrafter"/>
</dbReference>
<proteinExistence type="predicted"/>
<dbReference type="PANTHER" id="PTHR30055">
    <property type="entry name" value="HTH-TYPE TRANSCRIPTIONAL REGULATOR RUTR"/>
    <property type="match status" value="1"/>
</dbReference>
<dbReference type="AlphaFoldDB" id="A0A895YIY9"/>
<evidence type="ECO:0000256" key="4">
    <source>
        <dbReference type="PROSITE-ProRule" id="PRU00335"/>
    </source>
</evidence>
<dbReference type="InterPro" id="IPR036271">
    <property type="entry name" value="Tet_transcr_reg_TetR-rel_C_sf"/>
</dbReference>
<dbReference type="RefSeq" id="WP_239676697.1">
    <property type="nucleotide sequence ID" value="NZ_CP070499.1"/>
</dbReference>
<feature type="domain" description="HTH tetR-type" evidence="5">
    <location>
        <begin position="12"/>
        <end position="72"/>
    </location>
</feature>
<dbReference type="PRINTS" id="PR00455">
    <property type="entry name" value="HTHTETR"/>
</dbReference>
<evidence type="ECO:0000313" key="7">
    <source>
        <dbReference type="Proteomes" id="UP000662857"/>
    </source>
</evidence>
<dbReference type="Pfam" id="PF00440">
    <property type="entry name" value="TetR_N"/>
    <property type="match status" value="1"/>
</dbReference>
<evidence type="ECO:0000313" key="6">
    <source>
        <dbReference type="EMBL" id="QSB14556.1"/>
    </source>
</evidence>
<dbReference type="Gene3D" id="1.10.357.10">
    <property type="entry name" value="Tetracycline Repressor, domain 2"/>
    <property type="match status" value="1"/>
</dbReference>
<dbReference type="GO" id="GO:0000976">
    <property type="term" value="F:transcription cis-regulatory region binding"/>
    <property type="evidence" value="ECO:0007669"/>
    <property type="project" value="TreeGrafter"/>
</dbReference>
<dbReference type="Pfam" id="PF13305">
    <property type="entry name" value="TetR_C_33"/>
    <property type="match status" value="1"/>
</dbReference>
<dbReference type="InterPro" id="IPR009057">
    <property type="entry name" value="Homeodomain-like_sf"/>
</dbReference>
<dbReference type="SUPFAM" id="SSF48498">
    <property type="entry name" value="Tetracyclin repressor-like, C-terminal domain"/>
    <property type="match status" value="1"/>
</dbReference>
<name>A0A895YIY9_9ACTN</name>
<keyword evidence="7" id="KW-1185">Reference proteome</keyword>
<dbReference type="PROSITE" id="PS50977">
    <property type="entry name" value="HTH_TETR_2"/>
    <property type="match status" value="1"/>
</dbReference>
<keyword evidence="2 4" id="KW-0238">DNA-binding</keyword>
<reference evidence="6" key="1">
    <citation type="submission" date="2021-02" db="EMBL/GenBank/DDBJ databases">
        <title>Natrosporangium hydrolyticum gen. nov., sp. nov, a haloalkaliphilic actinobacterium from a soda solonchak soil.</title>
        <authorList>
            <person name="Sorokin D.Y."/>
            <person name="Khijniak T.V."/>
            <person name="Zakharycheva A.P."/>
            <person name="Boueva O.V."/>
            <person name="Ariskina E.V."/>
            <person name="Hahnke R.L."/>
            <person name="Bunk B."/>
            <person name="Sproer C."/>
            <person name="Schumann P."/>
            <person name="Evtushenko L.I."/>
            <person name="Kublanov I.V."/>
        </authorList>
    </citation>
    <scope>NUCLEOTIDE SEQUENCE</scope>
    <source>
        <strain evidence="6">DSM 106523</strain>
    </source>
</reference>
<protein>
    <submittedName>
        <fullName evidence="6">TetR/AcrR family transcriptional regulator</fullName>
    </submittedName>
</protein>
<gene>
    <name evidence="6" type="ORF">JQS43_24290</name>
</gene>
<keyword evidence="3" id="KW-0804">Transcription</keyword>
<dbReference type="InterPro" id="IPR050109">
    <property type="entry name" value="HTH-type_TetR-like_transc_reg"/>
</dbReference>
<dbReference type="SUPFAM" id="SSF46689">
    <property type="entry name" value="Homeodomain-like"/>
    <property type="match status" value="1"/>
</dbReference>
<evidence type="ECO:0000256" key="1">
    <source>
        <dbReference type="ARBA" id="ARBA00023015"/>
    </source>
</evidence>
<dbReference type="KEGG" id="nhy:JQS43_24290"/>
<organism evidence="6 7">
    <name type="scientific">Natronosporangium hydrolyticum</name>
    <dbReference type="NCBI Taxonomy" id="2811111"/>
    <lineage>
        <taxon>Bacteria</taxon>
        <taxon>Bacillati</taxon>
        <taxon>Actinomycetota</taxon>
        <taxon>Actinomycetes</taxon>
        <taxon>Micromonosporales</taxon>
        <taxon>Micromonosporaceae</taxon>
        <taxon>Natronosporangium</taxon>
    </lineage>
</organism>
<evidence type="ECO:0000256" key="3">
    <source>
        <dbReference type="ARBA" id="ARBA00023163"/>
    </source>
</evidence>
<evidence type="ECO:0000256" key="2">
    <source>
        <dbReference type="ARBA" id="ARBA00023125"/>
    </source>
</evidence>
<evidence type="ECO:0000259" key="5">
    <source>
        <dbReference type="PROSITE" id="PS50977"/>
    </source>
</evidence>
<dbReference type="PANTHER" id="PTHR30055:SF234">
    <property type="entry name" value="HTH-TYPE TRANSCRIPTIONAL REGULATOR BETI"/>
    <property type="match status" value="1"/>
</dbReference>
<sequence length="198" mass="21982">MPPGDRKARERAQRRQLIIDAARALAEAEGWEAVTTRRLADRIEYSQPVLYSHFANKDAIVAAVAVAGFAELATALRSARAMFPHDPDQWLPAAAQAYVEFAEVNRARYDAMFVLASDLQFAQADTPADLREAFTELVEVVAPLAAGRDRETFAEVVWAALHGLVMLTRDGRLRPAQRSERLRMLIEQLSRPPELSGG</sequence>